<dbReference type="InterPro" id="IPR023210">
    <property type="entry name" value="NADP_OxRdtase_dom"/>
</dbReference>
<evidence type="ECO:0000256" key="3">
    <source>
        <dbReference type="ARBA" id="ARBA00023002"/>
    </source>
</evidence>
<dbReference type="RefSeq" id="WP_085122910.1">
    <property type="nucleotide sequence ID" value="NZ_FWZX01000008.1"/>
</dbReference>
<dbReference type="Pfam" id="PF00248">
    <property type="entry name" value="Aldo_ket_red"/>
    <property type="match status" value="1"/>
</dbReference>
<dbReference type="InterPro" id="IPR018170">
    <property type="entry name" value="Aldo/ket_reductase_CS"/>
</dbReference>
<dbReference type="InterPro" id="IPR036812">
    <property type="entry name" value="NAD(P)_OxRdtase_dom_sf"/>
</dbReference>
<evidence type="ECO:0000256" key="4">
    <source>
        <dbReference type="PIRSR" id="PIRSR000097-1"/>
    </source>
</evidence>
<feature type="active site" description="Proton donor" evidence="4">
    <location>
        <position position="47"/>
    </location>
</feature>
<evidence type="ECO:0000256" key="1">
    <source>
        <dbReference type="ARBA" id="ARBA00007905"/>
    </source>
</evidence>
<dbReference type="PROSITE" id="PS00798">
    <property type="entry name" value="ALDOKETO_REDUCTASE_1"/>
    <property type="match status" value="1"/>
</dbReference>
<dbReference type="GO" id="GO:0051596">
    <property type="term" value="P:methylglyoxal catabolic process"/>
    <property type="evidence" value="ECO:0007669"/>
    <property type="project" value="TreeGrafter"/>
</dbReference>
<dbReference type="STRING" id="560819.SAMN05428998_10815"/>
<keyword evidence="2" id="KW-0521">NADP</keyword>
<accession>A0A1Y6BQ94</accession>
<dbReference type="Proteomes" id="UP000192917">
    <property type="component" value="Unassembled WGS sequence"/>
</dbReference>
<sequence>MIEIRTRGARLPALGFGTWDLRGDNCRQMIPVALELGYRHIDTAQSYGNEAAVGQGLRDAGLARDALWITSKLWPDDLAPERVPGALAESLERLGTDYLDLLLIHWPSQTVSHLETLAAMEEQRQAGRLRHLGVSNFTVAQVAEASAAGFELLTDQVEYHPLLSQDDLRDALAACDMVLTAYAPLARGRVAAEPTIRGIAERHGKTPEQVALRWLVQQRNVAAIPKAGSRPHAAANIAIFDFVLEPGEMAAIAGLGRQRQRLVDPSWAPAWDAA</sequence>
<gene>
    <name evidence="8" type="ORF">SAMN05428998_10815</name>
</gene>
<evidence type="ECO:0000313" key="9">
    <source>
        <dbReference type="Proteomes" id="UP000192917"/>
    </source>
</evidence>
<dbReference type="GO" id="GO:1990002">
    <property type="term" value="F:methylglyoxal reductase (NADPH) (acetol producing) activity"/>
    <property type="evidence" value="ECO:0007669"/>
    <property type="project" value="TreeGrafter"/>
</dbReference>
<dbReference type="InterPro" id="IPR020471">
    <property type="entry name" value="AKR"/>
</dbReference>
<evidence type="ECO:0000256" key="6">
    <source>
        <dbReference type="PIRSR" id="PIRSR000097-3"/>
    </source>
</evidence>
<keyword evidence="3" id="KW-0560">Oxidoreductase</keyword>
<evidence type="ECO:0000256" key="2">
    <source>
        <dbReference type="ARBA" id="ARBA00022857"/>
    </source>
</evidence>
<dbReference type="PIRSF" id="PIRSF000097">
    <property type="entry name" value="AKR"/>
    <property type="match status" value="1"/>
</dbReference>
<dbReference type="Gene3D" id="3.20.20.100">
    <property type="entry name" value="NADP-dependent oxidoreductase domain"/>
    <property type="match status" value="1"/>
</dbReference>
<dbReference type="PRINTS" id="PR00069">
    <property type="entry name" value="ALDKETRDTASE"/>
</dbReference>
<name>A0A1Y6BQ94_9PROT</name>
<dbReference type="AlphaFoldDB" id="A0A1Y6BQ94"/>
<feature type="site" description="Lowers pKa of active site Tyr" evidence="6">
    <location>
        <position position="72"/>
    </location>
</feature>
<dbReference type="PANTHER" id="PTHR43827">
    <property type="entry name" value="2,5-DIKETO-D-GLUCONIC ACID REDUCTASE"/>
    <property type="match status" value="1"/>
</dbReference>
<dbReference type="PANTHER" id="PTHR43827:SF3">
    <property type="entry name" value="NADP-DEPENDENT OXIDOREDUCTASE DOMAIN-CONTAINING PROTEIN"/>
    <property type="match status" value="1"/>
</dbReference>
<dbReference type="SUPFAM" id="SSF51430">
    <property type="entry name" value="NAD(P)-linked oxidoreductase"/>
    <property type="match status" value="1"/>
</dbReference>
<feature type="domain" description="NADP-dependent oxidoreductase" evidence="7">
    <location>
        <begin position="14"/>
        <end position="254"/>
    </location>
</feature>
<comment type="similarity">
    <text evidence="1">Belongs to the aldo/keto reductase family.</text>
</comment>
<reference evidence="8 9" key="1">
    <citation type="submission" date="2017-04" db="EMBL/GenBank/DDBJ databases">
        <authorList>
            <person name="Afonso C.L."/>
            <person name="Miller P.J."/>
            <person name="Scott M.A."/>
            <person name="Spackman E."/>
            <person name="Goraichik I."/>
            <person name="Dimitrov K.M."/>
            <person name="Suarez D.L."/>
            <person name="Swayne D.E."/>
        </authorList>
    </citation>
    <scope>NUCLEOTIDE SEQUENCE [LARGE SCALE GENOMIC DNA]</scope>
    <source>
        <strain evidence="8 9">USBA 355</strain>
    </source>
</reference>
<keyword evidence="9" id="KW-1185">Reference proteome</keyword>
<proteinExistence type="inferred from homology"/>
<evidence type="ECO:0000259" key="7">
    <source>
        <dbReference type="Pfam" id="PF00248"/>
    </source>
</evidence>
<evidence type="ECO:0000256" key="5">
    <source>
        <dbReference type="PIRSR" id="PIRSR000097-2"/>
    </source>
</evidence>
<feature type="binding site" evidence="5">
    <location>
        <position position="105"/>
    </location>
    <ligand>
        <name>substrate</name>
    </ligand>
</feature>
<protein>
    <submittedName>
        <fullName evidence="8">Aldo/keto reductase</fullName>
    </submittedName>
</protein>
<dbReference type="EMBL" id="FWZX01000008">
    <property type="protein sequence ID" value="SMF23483.1"/>
    <property type="molecule type" value="Genomic_DNA"/>
</dbReference>
<evidence type="ECO:0000313" key="8">
    <source>
        <dbReference type="EMBL" id="SMF23483.1"/>
    </source>
</evidence>
<organism evidence="8 9">
    <name type="scientific">Tistlia consotensis USBA 355</name>
    <dbReference type="NCBI Taxonomy" id="560819"/>
    <lineage>
        <taxon>Bacteria</taxon>
        <taxon>Pseudomonadati</taxon>
        <taxon>Pseudomonadota</taxon>
        <taxon>Alphaproteobacteria</taxon>
        <taxon>Rhodospirillales</taxon>
        <taxon>Rhodovibrionaceae</taxon>
        <taxon>Tistlia</taxon>
    </lineage>
</organism>